<evidence type="ECO:0000313" key="2">
    <source>
        <dbReference type="Proteomes" id="UP000324767"/>
    </source>
</evidence>
<proteinExistence type="predicted"/>
<dbReference type="EMBL" id="VXIT01000015">
    <property type="protein sequence ID" value="KAA6407911.1"/>
    <property type="molecule type" value="Genomic_DNA"/>
</dbReference>
<sequence length="142" mass="16643">MGETRQLTQTHQNGVAHLQPHLREESATQVHNPHLINAPGYFLSSFEDKMTAKTMPETRACAFCYTFCTPKEIYNEKYLIKDNRSFHSPNNVSHMVAQNTARDRHNFKVACEDSRFKNMEILLCDRCLAWTTYYRHESLWIS</sequence>
<gene>
    <name evidence="1" type="ORF">FRX48_08262</name>
</gene>
<comment type="caution">
    <text evidence="1">The sequence shown here is derived from an EMBL/GenBank/DDBJ whole genome shotgun (WGS) entry which is preliminary data.</text>
</comment>
<dbReference type="Proteomes" id="UP000324767">
    <property type="component" value="Unassembled WGS sequence"/>
</dbReference>
<dbReference type="AlphaFoldDB" id="A0A5M8PF15"/>
<organism evidence="1 2">
    <name type="scientific">Lasallia pustulata</name>
    <dbReference type="NCBI Taxonomy" id="136370"/>
    <lineage>
        <taxon>Eukaryota</taxon>
        <taxon>Fungi</taxon>
        <taxon>Dikarya</taxon>
        <taxon>Ascomycota</taxon>
        <taxon>Pezizomycotina</taxon>
        <taxon>Lecanoromycetes</taxon>
        <taxon>OSLEUM clade</taxon>
        <taxon>Umbilicariomycetidae</taxon>
        <taxon>Umbilicariales</taxon>
        <taxon>Umbilicariaceae</taxon>
        <taxon>Lasallia</taxon>
    </lineage>
</organism>
<name>A0A5M8PF15_9LECA</name>
<evidence type="ECO:0000313" key="1">
    <source>
        <dbReference type="EMBL" id="KAA6407911.1"/>
    </source>
</evidence>
<protein>
    <submittedName>
        <fullName evidence="1">Uncharacterized protein</fullName>
    </submittedName>
</protein>
<accession>A0A5M8PF15</accession>
<reference evidence="1 2" key="1">
    <citation type="submission" date="2019-09" db="EMBL/GenBank/DDBJ databases">
        <title>The hologenome of the rock-dwelling lichen Lasallia pustulata.</title>
        <authorList>
            <person name="Greshake Tzovaras B."/>
            <person name="Segers F."/>
            <person name="Bicker A."/>
            <person name="Dal Grande F."/>
            <person name="Otte J."/>
            <person name="Hankeln T."/>
            <person name="Schmitt I."/>
            <person name="Ebersberger I."/>
        </authorList>
    </citation>
    <scope>NUCLEOTIDE SEQUENCE [LARGE SCALE GENOMIC DNA]</scope>
    <source>
        <strain evidence="1">A1-1</strain>
    </source>
</reference>